<proteinExistence type="predicted"/>
<feature type="region of interest" description="Disordered" evidence="1">
    <location>
        <begin position="141"/>
        <end position="240"/>
    </location>
</feature>
<reference evidence="2" key="2">
    <citation type="submission" date="2018-05" db="EMBL/GenBank/DDBJ databases">
        <title>OmerRS3 (Oryza meridionalis Reference Sequence Version 3).</title>
        <authorList>
            <person name="Zhang J."/>
            <person name="Kudrna D."/>
            <person name="Lee S."/>
            <person name="Talag J."/>
            <person name="Welchert J."/>
            <person name="Wing R.A."/>
        </authorList>
    </citation>
    <scope>NUCLEOTIDE SEQUENCE [LARGE SCALE GENOMIC DNA]</scope>
    <source>
        <strain evidence="2">cv. OR44</strain>
    </source>
</reference>
<organism evidence="2">
    <name type="scientific">Oryza meridionalis</name>
    <dbReference type="NCBI Taxonomy" id="40149"/>
    <lineage>
        <taxon>Eukaryota</taxon>
        <taxon>Viridiplantae</taxon>
        <taxon>Streptophyta</taxon>
        <taxon>Embryophyta</taxon>
        <taxon>Tracheophyta</taxon>
        <taxon>Spermatophyta</taxon>
        <taxon>Magnoliopsida</taxon>
        <taxon>Liliopsida</taxon>
        <taxon>Poales</taxon>
        <taxon>Poaceae</taxon>
        <taxon>BOP clade</taxon>
        <taxon>Oryzoideae</taxon>
        <taxon>Oryzeae</taxon>
        <taxon>Oryzinae</taxon>
        <taxon>Oryza</taxon>
    </lineage>
</organism>
<dbReference type="Gramene" id="OMERI05G03050.1">
    <property type="protein sequence ID" value="OMERI05G03050.1"/>
    <property type="gene ID" value="OMERI05G03050"/>
</dbReference>
<dbReference type="HOGENOM" id="CLU_089473_0_0_1"/>
<name>A0A0E0DLX7_9ORYZ</name>
<dbReference type="AlphaFoldDB" id="A0A0E0DLX7"/>
<evidence type="ECO:0000313" key="3">
    <source>
        <dbReference type="Proteomes" id="UP000008021"/>
    </source>
</evidence>
<reference evidence="2" key="1">
    <citation type="submission" date="2015-04" db="UniProtKB">
        <authorList>
            <consortium name="EnsemblPlants"/>
        </authorList>
    </citation>
    <scope>IDENTIFICATION</scope>
</reference>
<dbReference type="Proteomes" id="UP000008021">
    <property type="component" value="Chromosome 5"/>
</dbReference>
<dbReference type="EnsemblPlants" id="OMERI05G03050.1">
    <property type="protein sequence ID" value="OMERI05G03050.1"/>
    <property type="gene ID" value="OMERI05G03050"/>
</dbReference>
<keyword evidence="3" id="KW-1185">Reference proteome</keyword>
<evidence type="ECO:0000313" key="2">
    <source>
        <dbReference type="EnsemblPlants" id="OMERI05G03050.1"/>
    </source>
</evidence>
<accession>A0A0E0DLX7</accession>
<sequence>MIDACNLNHPIAISNGINLLPSRDRSLSDRSPPHGPRPLLLPHAAFFGLPLLPVSLALSDSALAPSFPHLAASSRPDTDSSTKPKSPPPGTLTPASPTELHLRDTDARLADPLTSSAAPLAPFRVVCTAHDLRLDDRFHTAIPHDPLPSSSIGVAPDLSSTASTQPPPPISAEHCSPPDPSPPSRRRVVGNPSTSSGLPPSRDPGTRPDQRQPPGRSSTPPPPRDISIYKSRPLFPADPDDRQLYPVGFVLLDETAQGDCGGMVDNGSIETC</sequence>
<feature type="region of interest" description="Disordered" evidence="1">
    <location>
        <begin position="69"/>
        <end position="99"/>
    </location>
</feature>
<evidence type="ECO:0000256" key="1">
    <source>
        <dbReference type="SAM" id="MobiDB-lite"/>
    </source>
</evidence>
<protein>
    <submittedName>
        <fullName evidence="2">Uncharacterized protein</fullName>
    </submittedName>
</protein>
<feature type="compositionally biased region" description="Polar residues" evidence="1">
    <location>
        <begin position="148"/>
        <end position="164"/>
    </location>
</feature>